<gene>
    <name evidence="2" type="ORF">OCU04_013087</name>
</gene>
<evidence type="ECO:0000256" key="1">
    <source>
        <dbReference type="SAM" id="Phobius"/>
    </source>
</evidence>
<keyword evidence="3" id="KW-1185">Reference proteome</keyword>
<sequence>MKGDDIYRDMIDQRRELLAANEAQLRAAREGHMRELQAVQEDHMRELQAIQAQPQVVQAVVQAVRAELQAVQAQPQVVQAVVQAVRAENNKQMLVVGGIIISIGIVVIYLVFQ</sequence>
<dbReference type="EMBL" id="JAPEIS010000018">
    <property type="protein sequence ID" value="KAJ8057905.1"/>
    <property type="molecule type" value="Genomic_DNA"/>
</dbReference>
<proteinExistence type="predicted"/>
<keyword evidence="1" id="KW-1133">Transmembrane helix</keyword>
<dbReference type="OrthoDB" id="10566121at2759"/>
<accession>A0A9X0A7Y3</accession>
<feature type="transmembrane region" description="Helical" evidence="1">
    <location>
        <begin position="93"/>
        <end position="112"/>
    </location>
</feature>
<evidence type="ECO:0000313" key="3">
    <source>
        <dbReference type="Proteomes" id="UP001152300"/>
    </source>
</evidence>
<evidence type="ECO:0000313" key="2">
    <source>
        <dbReference type="EMBL" id="KAJ8057905.1"/>
    </source>
</evidence>
<dbReference type="Proteomes" id="UP001152300">
    <property type="component" value="Unassembled WGS sequence"/>
</dbReference>
<keyword evidence="1" id="KW-0812">Transmembrane</keyword>
<protein>
    <submittedName>
        <fullName evidence="2">Uncharacterized protein</fullName>
    </submittedName>
</protein>
<name>A0A9X0A7Y3_9HELO</name>
<comment type="caution">
    <text evidence="2">The sequence shown here is derived from an EMBL/GenBank/DDBJ whole genome shotgun (WGS) entry which is preliminary data.</text>
</comment>
<organism evidence="2 3">
    <name type="scientific">Sclerotinia nivalis</name>
    <dbReference type="NCBI Taxonomy" id="352851"/>
    <lineage>
        <taxon>Eukaryota</taxon>
        <taxon>Fungi</taxon>
        <taxon>Dikarya</taxon>
        <taxon>Ascomycota</taxon>
        <taxon>Pezizomycotina</taxon>
        <taxon>Leotiomycetes</taxon>
        <taxon>Helotiales</taxon>
        <taxon>Sclerotiniaceae</taxon>
        <taxon>Sclerotinia</taxon>
    </lineage>
</organism>
<dbReference type="AlphaFoldDB" id="A0A9X0A7Y3"/>
<keyword evidence="1" id="KW-0472">Membrane</keyword>
<reference evidence="2" key="1">
    <citation type="submission" date="2022-11" db="EMBL/GenBank/DDBJ databases">
        <title>Genome Resource of Sclerotinia nivalis Strain SnTB1, a Plant Pathogen Isolated from American Ginseng.</title>
        <authorList>
            <person name="Fan S."/>
        </authorList>
    </citation>
    <scope>NUCLEOTIDE SEQUENCE</scope>
    <source>
        <strain evidence="2">SnTB1</strain>
    </source>
</reference>